<gene>
    <name evidence="2" type="ordered locus">Cwoe_1080</name>
</gene>
<reference evidence="2 3" key="1">
    <citation type="journal article" date="2010" name="Stand. Genomic Sci.">
        <title>Complete genome sequence of Conexibacter woesei type strain (ID131577).</title>
        <authorList>
            <person name="Pukall R."/>
            <person name="Lapidus A."/>
            <person name="Glavina Del Rio T."/>
            <person name="Copeland A."/>
            <person name="Tice H."/>
            <person name="Cheng J.-F."/>
            <person name="Lucas S."/>
            <person name="Chen F."/>
            <person name="Nolan M."/>
            <person name="Bruce D."/>
            <person name="Goodwin L."/>
            <person name="Pitluck S."/>
            <person name="Mavromatis K."/>
            <person name="Ivanova N."/>
            <person name="Ovchinnikova G."/>
            <person name="Pati A."/>
            <person name="Chen A."/>
            <person name="Palaniappan K."/>
            <person name="Land M."/>
            <person name="Hauser L."/>
            <person name="Chang Y.-J."/>
            <person name="Jeffries C.D."/>
            <person name="Chain P."/>
            <person name="Meincke L."/>
            <person name="Sims D."/>
            <person name="Brettin T."/>
            <person name="Detter J.C."/>
            <person name="Rohde M."/>
            <person name="Goeker M."/>
            <person name="Bristow J."/>
            <person name="Eisen J.A."/>
            <person name="Markowitz V."/>
            <person name="Kyrpides N.C."/>
            <person name="Klenk H.-P."/>
            <person name="Hugenholtz P."/>
        </authorList>
    </citation>
    <scope>NUCLEOTIDE SEQUENCE [LARGE SCALE GENOMIC DNA]</scope>
    <source>
        <strain evidence="3">DSM 14684 / CIP 108061 / JCM 11494 / NBRC 100937 / ID131577</strain>
    </source>
</reference>
<dbReference type="CDD" id="cd04301">
    <property type="entry name" value="NAT_SF"/>
    <property type="match status" value="1"/>
</dbReference>
<dbReference type="eggNOG" id="COG0456">
    <property type="taxonomic scope" value="Bacteria"/>
</dbReference>
<keyword evidence="3" id="KW-1185">Reference proteome</keyword>
<feature type="domain" description="N-acetyltransferase" evidence="1">
    <location>
        <begin position="120"/>
        <end position="254"/>
    </location>
</feature>
<dbReference type="KEGG" id="cwo:Cwoe_1080"/>
<name>D3FCN9_CONWI</name>
<dbReference type="RefSeq" id="WP_012932564.1">
    <property type="nucleotide sequence ID" value="NC_013739.1"/>
</dbReference>
<dbReference type="EMBL" id="CP001854">
    <property type="protein sequence ID" value="ADB49512.1"/>
    <property type="molecule type" value="Genomic_DNA"/>
</dbReference>
<dbReference type="AlphaFoldDB" id="D3FCN9"/>
<keyword evidence="2" id="KW-0808">Transferase</keyword>
<dbReference type="InterPro" id="IPR000182">
    <property type="entry name" value="GNAT_dom"/>
</dbReference>
<dbReference type="Proteomes" id="UP000008229">
    <property type="component" value="Chromosome"/>
</dbReference>
<dbReference type="InterPro" id="IPR016181">
    <property type="entry name" value="Acyl_CoA_acyltransferase"/>
</dbReference>
<dbReference type="SUPFAM" id="SSF55729">
    <property type="entry name" value="Acyl-CoA N-acyltransferases (Nat)"/>
    <property type="match status" value="1"/>
</dbReference>
<dbReference type="Gene3D" id="3.40.630.30">
    <property type="match status" value="1"/>
</dbReference>
<dbReference type="GO" id="GO:0016747">
    <property type="term" value="F:acyltransferase activity, transferring groups other than amino-acyl groups"/>
    <property type="evidence" value="ECO:0007669"/>
    <property type="project" value="InterPro"/>
</dbReference>
<accession>D3FCN9</accession>
<protein>
    <submittedName>
        <fullName evidence="2">GCN5-related N-acetyltransferase</fullName>
    </submittedName>
</protein>
<dbReference type="HOGENOM" id="CLU_1092868_0_0_11"/>
<sequence>MIDTLTSTLREFYRAEAPASPGGRVLELDGVTAFVTPTAPTQSILNCVVFDDHAALADGLEPLASAYRDAAVTHWMVWTLPDDAVGTALMRDAGHILEYEPMGMALALDELREPGEGPPFALDRAPHPVEITILNERANGEPPGSFGTAFAGLREPCFHRYLARVEDHPAACLVTFDHGDNCMIQWVATDPRYQRRRLAGRLLHAALLDARGRGMRTSTLESSYEGQRLYEGLGYRPLGRLGMWLTGDSPPELP</sequence>
<dbReference type="PROSITE" id="PS51186">
    <property type="entry name" value="GNAT"/>
    <property type="match status" value="1"/>
</dbReference>
<dbReference type="OrthoDB" id="9775595at2"/>
<reference evidence="3" key="2">
    <citation type="submission" date="2010-01" db="EMBL/GenBank/DDBJ databases">
        <title>The complete genome of Conexibacter woesei DSM 14684.</title>
        <authorList>
            <consortium name="US DOE Joint Genome Institute (JGI-PGF)"/>
            <person name="Lucas S."/>
            <person name="Copeland A."/>
            <person name="Lapidus A."/>
            <person name="Glavina del Rio T."/>
            <person name="Dalin E."/>
            <person name="Tice H."/>
            <person name="Bruce D."/>
            <person name="Goodwin L."/>
            <person name="Pitluck S."/>
            <person name="Kyrpides N."/>
            <person name="Mavromatis K."/>
            <person name="Ivanova N."/>
            <person name="Mikhailova N."/>
            <person name="Chertkov O."/>
            <person name="Brettin T."/>
            <person name="Detter J.C."/>
            <person name="Han C."/>
            <person name="Larimer F."/>
            <person name="Land M."/>
            <person name="Hauser L."/>
            <person name="Markowitz V."/>
            <person name="Cheng J.-F."/>
            <person name="Hugenholtz P."/>
            <person name="Woyke T."/>
            <person name="Wu D."/>
            <person name="Pukall R."/>
            <person name="Steenblock K."/>
            <person name="Schneider S."/>
            <person name="Klenk H.-P."/>
            <person name="Eisen J.A."/>
        </authorList>
    </citation>
    <scope>NUCLEOTIDE SEQUENCE [LARGE SCALE GENOMIC DNA]</scope>
    <source>
        <strain evidence="3">DSM 14684 / CIP 108061 / JCM 11494 / NBRC 100937 / ID131577</strain>
    </source>
</reference>
<evidence type="ECO:0000313" key="3">
    <source>
        <dbReference type="Proteomes" id="UP000008229"/>
    </source>
</evidence>
<proteinExistence type="predicted"/>
<evidence type="ECO:0000313" key="2">
    <source>
        <dbReference type="EMBL" id="ADB49512.1"/>
    </source>
</evidence>
<organism evidence="2 3">
    <name type="scientific">Conexibacter woesei (strain DSM 14684 / CCUG 47730 / CIP 108061 / JCM 11494 / NBRC 100937 / ID131577)</name>
    <dbReference type="NCBI Taxonomy" id="469383"/>
    <lineage>
        <taxon>Bacteria</taxon>
        <taxon>Bacillati</taxon>
        <taxon>Actinomycetota</taxon>
        <taxon>Thermoleophilia</taxon>
        <taxon>Solirubrobacterales</taxon>
        <taxon>Conexibacteraceae</taxon>
        <taxon>Conexibacter</taxon>
    </lineage>
</organism>
<evidence type="ECO:0000259" key="1">
    <source>
        <dbReference type="PROSITE" id="PS51186"/>
    </source>
</evidence>
<dbReference type="STRING" id="469383.Cwoe_1080"/>
<dbReference type="Pfam" id="PF13508">
    <property type="entry name" value="Acetyltransf_7"/>
    <property type="match status" value="1"/>
</dbReference>